<keyword evidence="1" id="KW-0472">Membrane</keyword>
<organism evidence="2 3">
    <name type="scientific">Glaciibacter psychrotolerans</name>
    <dbReference type="NCBI Taxonomy" id="670054"/>
    <lineage>
        <taxon>Bacteria</taxon>
        <taxon>Bacillati</taxon>
        <taxon>Actinomycetota</taxon>
        <taxon>Actinomycetes</taxon>
        <taxon>Micrococcales</taxon>
        <taxon>Microbacteriaceae</taxon>
        <taxon>Glaciibacter</taxon>
    </lineage>
</organism>
<gene>
    <name evidence="2" type="ORF">HNR05_003410</name>
</gene>
<feature type="transmembrane region" description="Helical" evidence="1">
    <location>
        <begin position="133"/>
        <end position="151"/>
    </location>
</feature>
<dbReference type="RefSeq" id="WP_179580216.1">
    <property type="nucleotide sequence ID" value="NZ_JACCFM010000001.1"/>
</dbReference>
<evidence type="ECO:0000256" key="1">
    <source>
        <dbReference type="SAM" id="Phobius"/>
    </source>
</evidence>
<feature type="transmembrane region" description="Helical" evidence="1">
    <location>
        <begin position="23"/>
        <end position="49"/>
    </location>
</feature>
<feature type="transmembrane region" description="Helical" evidence="1">
    <location>
        <begin position="69"/>
        <end position="102"/>
    </location>
</feature>
<comment type="caution">
    <text evidence="2">The sequence shown here is derived from an EMBL/GenBank/DDBJ whole genome shotgun (WGS) entry which is preliminary data.</text>
</comment>
<dbReference type="Proteomes" id="UP000537260">
    <property type="component" value="Unassembled WGS sequence"/>
</dbReference>
<keyword evidence="1" id="KW-1133">Transmembrane helix</keyword>
<sequence>MSLWIEPTRNCALRWGRYLPRTVLGLAAIVLGVAITTLTSTFNLWFLLIGPILQAMGWLVLPGALWRRLLVVVPCMISGLVPVAGTDFMGAFAVLLTAWLFVRQRPPTAYLTVLFPIAASVWIKAAMHGNAATAPAVLICTAVVVASAWLARRISRHRGLRASDAVSAEERHSADPQQT</sequence>
<proteinExistence type="predicted"/>
<evidence type="ECO:0000313" key="2">
    <source>
        <dbReference type="EMBL" id="NYJ21619.1"/>
    </source>
</evidence>
<protein>
    <submittedName>
        <fullName evidence="2">Multisubunit Na+/H+ antiporter MnhC subunit</fullName>
    </submittedName>
</protein>
<dbReference type="AlphaFoldDB" id="A0A7Z0J876"/>
<name>A0A7Z0J876_9MICO</name>
<evidence type="ECO:0000313" key="3">
    <source>
        <dbReference type="Proteomes" id="UP000537260"/>
    </source>
</evidence>
<dbReference type="EMBL" id="JACCFM010000001">
    <property type="protein sequence ID" value="NYJ21619.1"/>
    <property type="molecule type" value="Genomic_DNA"/>
</dbReference>
<reference evidence="2 3" key="1">
    <citation type="submission" date="2020-07" db="EMBL/GenBank/DDBJ databases">
        <title>Sequencing the genomes of 1000 actinobacteria strains.</title>
        <authorList>
            <person name="Klenk H.-P."/>
        </authorList>
    </citation>
    <scope>NUCLEOTIDE SEQUENCE [LARGE SCALE GENOMIC DNA]</scope>
    <source>
        <strain evidence="2 3">LI1</strain>
    </source>
</reference>
<accession>A0A7Z0J876</accession>
<keyword evidence="1" id="KW-0812">Transmembrane</keyword>
<keyword evidence="3" id="KW-1185">Reference proteome</keyword>